<reference evidence="1 2" key="1">
    <citation type="submission" date="2019-07" db="EMBL/GenBank/DDBJ databases">
        <authorList>
            <person name="Jastrzebski P J."/>
            <person name="Paukszto L."/>
            <person name="Jastrzebski P J."/>
        </authorList>
    </citation>
    <scope>NUCLEOTIDE SEQUENCE [LARGE SCALE GENOMIC DNA]</scope>
    <source>
        <strain evidence="1 2">WMS-il1</strain>
    </source>
</reference>
<proteinExistence type="predicted"/>
<protein>
    <recommendedName>
        <fullName evidence="3">F-box domain-containing protein</fullName>
    </recommendedName>
</protein>
<gene>
    <name evidence="1" type="ORF">WMSIL1_LOCUS13426</name>
</gene>
<organism evidence="1 2">
    <name type="scientific">Hymenolepis diminuta</name>
    <name type="common">Rat tapeworm</name>
    <dbReference type="NCBI Taxonomy" id="6216"/>
    <lineage>
        <taxon>Eukaryota</taxon>
        <taxon>Metazoa</taxon>
        <taxon>Spiralia</taxon>
        <taxon>Lophotrochozoa</taxon>
        <taxon>Platyhelminthes</taxon>
        <taxon>Cestoda</taxon>
        <taxon>Eucestoda</taxon>
        <taxon>Cyclophyllidea</taxon>
        <taxon>Hymenolepididae</taxon>
        <taxon>Hymenolepis</taxon>
    </lineage>
</organism>
<evidence type="ECO:0008006" key="3">
    <source>
        <dbReference type="Google" id="ProtNLM"/>
    </source>
</evidence>
<dbReference type="EMBL" id="CABIJS010000696">
    <property type="protein sequence ID" value="VUZ55608.1"/>
    <property type="molecule type" value="Genomic_DNA"/>
</dbReference>
<keyword evidence="2" id="KW-1185">Reference proteome</keyword>
<dbReference type="AlphaFoldDB" id="A0A564Z9R0"/>
<evidence type="ECO:0000313" key="2">
    <source>
        <dbReference type="Proteomes" id="UP000321570"/>
    </source>
</evidence>
<accession>A0A564Z9R0</accession>
<sequence>AQPTEGSTKSIDCLNIAEISRICDFLEAPDLVRACLTIRHWDAILKYPSKKQLLQNYVEKIKWLDRKLIRLFRPLNELDLCIDDRQAILHHDAEEKVMQARLQAHDLPLDHCPIELMISYSKDAESDHYKEQRIQICDSLRLYGFTTVYSTRADIVVIVVFGRHIDKGYMEYVSRILKPQNTILILHVTEGFSNIQWLRECTGQYYTYLSRLPSKYWRVWHIEKTGNELLNLTDAVKWASCTFLPPSDELFEWKTLHHAHRILEDLSTFARAFLAKRSVARRTFQNEAERVGFLAEISRICDFLEAPDLVRACLTIRHWDAILKYPSKKQLLQNYVEKIKWLDRKLIRLFRPLNELDLCIDDRQAILHHDAEEKVMQARLQAHGLPLNHCPIELIISYCNDADRDHYEQRVQISDSFRLNGFISDDSNKADVVVIVVFGRFADKGDMEFISRVLKPLKTLLILHVTEGCSNIQWLRECTGQYYTYLSRLPSKYWRVWHIEKTGNELLNLTDAVKWASCTFLPPSDEL</sequence>
<name>A0A564Z9R0_HYMDI</name>
<evidence type="ECO:0000313" key="1">
    <source>
        <dbReference type="EMBL" id="VUZ55608.1"/>
    </source>
</evidence>
<feature type="non-terminal residue" evidence="1">
    <location>
        <position position="1"/>
    </location>
</feature>
<dbReference type="Proteomes" id="UP000321570">
    <property type="component" value="Unassembled WGS sequence"/>
</dbReference>